<keyword evidence="2 5" id="KW-0812">Transmembrane</keyword>
<dbReference type="InterPro" id="IPR028055">
    <property type="entry name" value="YidC/Oxa/ALB_C"/>
</dbReference>
<evidence type="ECO:0000256" key="3">
    <source>
        <dbReference type="ARBA" id="ARBA00022989"/>
    </source>
</evidence>
<accession>A0A955I8U1</accession>
<evidence type="ECO:0000256" key="2">
    <source>
        <dbReference type="ARBA" id="ARBA00022692"/>
    </source>
</evidence>
<gene>
    <name evidence="10" type="ORF">KC675_01975</name>
</gene>
<dbReference type="Proteomes" id="UP000745577">
    <property type="component" value="Unassembled WGS sequence"/>
</dbReference>
<evidence type="ECO:0000256" key="6">
    <source>
        <dbReference type="SAM" id="Coils"/>
    </source>
</evidence>
<evidence type="ECO:0000256" key="7">
    <source>
        <dbReference type="SAM" id="MobiDB-lite"/>
    </source>
</evidence>
<evidence type="ECO:0000256" key="8">
    <source>
        <dbReference type="SAM" id="Phobius"/>
    </source>
</evidence>
<organism evidence="10 11">
    <name type="scientific">Candidatus Dojkabacteria bacterium</name>
    <dbReference type="NCBI Taxonomy" id="2099670"/>
    <lineage>
        <taxon>Bacteria</taxon>
        <taxon>Candidatus Dojkabacteria</taxon>
    </lineage>
</organism>
<feature type="transmembrane region" description="Helical" evidence="8">
    <location>
        <begin position="18"/>
        <end position="40"/>
    </location>
</feature>
<evidence type="ECO:0000256" key="5">
    <source>
        <dbReference type="RuleBase" id="RU003945"/>
    </source>
</evidence>
<reference evidence="10" key="1">
    <citation type="submission" date="2020-04" db="EMBL/GenBank/DDBJ databases">
        <authorList>
            <person name="Zhang T."/>
        </authorList>
    </citation>
    <scope>NUCLEOTIDE SEQUENCE</scope>
    <source>
        <strain evidence="10">HKST-UBA15</strain>
    </source>
</reference>
<keyword evidence="3 8" id="KW-1133">Transmembrane helix</keyword>
<evidence type="ECO:0000313" key="11">
    <source>
        <dbReference type="Proteomes" id="UP000745577"/>
    </source>
</evidence>
<dbReference type="PANTHER" id="PTHR12428">
    <property type="entry name" value="OXA1"/>
    <property type="match status" value="1"/>
</dbReference>
<feature type="domain" description="Membrane insertase YidC/Oxa/ALB C-terminal" evidence="9">
    <location>
        <begin position="27"/>
        <end position="114"/>
    </location>
</feature>
<feature type="coiled-coil region" evidence="6">
    <location>
        <begin position="55"/>
        <end position="86"/>
    </location>
</feature>
<evidence type="ECO:0000259" key="9">
    <source>
        <dbReference type="Pfam" id="PF02096"/>
    </source>
</evidence>
<keyword evidence="4 8" id="KW-0472">Membrane</keyword>
<dbReference type="EMBL" id="JAGQLL010000019">
    <property type="protein sequence ID" value="MCA9379926.1"/>
    <property type="molecule type" value="Genomic_DNA"/>
</dbReference>
<dbReference type="GO" id="GO:0005886">
    <property type="term" value="C:plasma membrane"/>
    <property type="evidence" value="ECO:0007669"/>
    <property type="project" value="TreeGrafter"/>
</dbReference>
<comment type="subcellular location">
    <subcellularLocation>
        <location evidence="1 5">Membrane</location>
        <topology evidence="1 5">Multi-pass membrane protein</topology>
    </subcellularLocation>
</comment>
<comment type="similarity">
    <text evidence="5">Belongs to the OXA1/ALB3/YidC family.</text>
</comment>
<feature type="compositionally biased region" description="Basic residues" evidence="7">
    <location>
        <begin position="337"/>
        <end position="346"/>
    </location>
</feature>
<dbReference type="PANTHER" id="PTHR12428:SF65">
    <property type="entry name" value="CYTOCHROME C OXIDASE ASSEMBLY PROTEIN COX18, MITOCHONDRIAL"/>
    <property type="match status" value="1"/>
</dbReference>
<dbReference type="Pfam" id="PF02096">
    <property type="entry name" value="60KD_IMP"/>
    <property type="match status" value="1"/>
</dbReference>
<feature type="transmembrane region" description="Helical" evidence="8">
    <location>
        <begin position="296"/>
        <end position="314"/>
    </location>
</feature>
<proteinExistence type="inferred from homology"/>
<comment type="caution">
    <text evidence="10">The sequence shown here is derived from an EMBL/GenBank/DDBJ whole genome shotgun (WGS) entry which is preliminary data.</text>
</comment>
<dbReference type="GO" id="GO:0032977">
    <property type="term" value="F:membrane insertase activity"/>
    <property type="evidence" value="ECO:0007669"/>
    <property type="project" value="InterPro"/>
</dbReference>
<reference evidence="10" key="2">
    <citation type="journal article" date="2021" name="Microbiome">
        <title>Successional dynamics and alternative stable states in a saline activated sludge microbial community over 9 years.</title>
        <authorList>
            <person name="Wang Y."/>
            <person name="Ye J."/>
            <person name="Ju F."/>
            <person name="Liu L."/>
            <person name="Boyd J.A."/>
            <person name="Deng Y."/>
            <person name="Parks D.H."/>
            <person name="Jiang X."/>
            <person name="Yin X."/>
            <person name="Woodcroft B.J."/>
            <person name="Tyson G.W."/>
            <person name="Hugenholtz P."/>
            <person name="Polz M.F."/>
            <person name="Zhang T."/>
        </authorList>
    </citation>
    <scope>NUCLEOTIDE SEQUENCE</scope>
    <source>
        <strain evidence="10">HKST-UBA15</strain>
    </source>
</reference>
<dbReference type="GO" id="GO:0051205">
    <property type="term" value="P:protein insertion into membrane"/>
    <property type="evidence" value="ECO:0007669"/>
    <property type="project" value="TreeGrafter"/>
</dbReference>
<feature type="transmembrane region" description="Helical" evidence="8">
    <location>
        <begin position="367"/>
        <end position="393"/>
    </location>
</feature>
<evidence type="ECO:0000256" key="1">
    <source>
        <dbReference type="ARBA" id="ARBA00004141"/>
    </source>
</evidence>
<evidence type="ECO:0000256" key="4">
    <source>
        <dbReference type="ARBA" id="ARBA00023136"/>
    </source>
</evidence>
<protein>
    <submittedName>
        <fullName evidence="10">YidC/Oxa1 family membrane protein insertase</fullName>
    </submittedName>
</protein>
<dbReference type="AlphaFoldDB" id="A0A955I8U1"/>
<name>A0A955I8U1_9BACT</name>
<evidence type="ECO:0000313" key="10">
    <source>
        <dbReference type="EMBL" id="MCA9379926.1"/>
    </source>
</evidence>
<keyword evidence="6" id="KW-0175">Coiled coil</keyword>
<sequence>MEIIRTIFYEPTFNLLMFFYDLVGNLGVAILLLAVVSRLITLPLTRRQMKNAEKNKVFQKEVEAVKKKYKKNQEKQAQELAKVQAKYLPGQLGGCLNMILALILLIQVRNVIINLVDQGVHAFNNVSYSESQKLPEDSIKYDTSELEAGVYTLDYKIVSNGYELNKTYYFALVNDENRDELTKQLDEKRGEVSEEDKAENLTEERTSSISLYVEEFSDFKNDNPIILEDLDKISAFIRPPSNTKIDYDKSEVALNGRNIEVDSLEVSKGEPLNFSFLGADLSKVATDFGFSDISTVTPYVLIAISVGITQIFASKVQMGMNPMMADAKKEKTEKKNSKAKSSKNKNKKEDDMDFGEILAQSSKQMTYIFPLITIVWSLGFFGAFFPTGVSLFWTGQNSFVIIQELITNKEKTKQTYLEYKTKILDKINKNKDKTSNGKEKK</sequence>
<feature type="compositionally biased region" description="Basic and acidic residues" evidence="7">
    <location>
        <begin position="326"/>
        <end position="336"/>
    </location>
</feature>
<feature type="region of interest" description="Disordered" evidence="7">
    <location>
        <begin position="326"/>
        <end position="349"/>
    </location>
</feature>
<dbReference type="InterPro" id="IPR001708">
    <property type="entry name" value="YidC/ALB3/OXA1/COX18"/>
</dbReference>